<dbReference type="InterPro" id="IPR036908">
    <property type="entry name" value="RlpA-like_sf"/>
</dbReference>
<dbReference type="STRING" id="1855912.LuPra_05338"/>
<keyword evidence="1" id="KW-0732">Signal</keyword>
<name>A0A143PUT0_LUTPR</name>
<dbReference type="Pfam" id="PF06725">
    <property type="entry name" value="3D"/>
    <property type="match status" value="1"/>
</dbReference>
<dbReference type="GO" id="GO:0004553">
    <property type="term" value="F:hydrolase activity, hydrolyzing O-glycosyl compounds"/>
    <property type="evidence" value="ECO:0007669"/>
    <property type="project" value="InterPro"/>
</dbReference>
<evidence type="ECO:0000256" key="1">
    <source>
        <dbReference type="ARBA" id="ARBA00022729"/>
    </source>
</evidence>
<dbReference type="PANTHER" id="PTHR39160:SF4">
    <property type="entry name" value="RESUSCITATION-PROMOTING FACTOR RPFB"/>
    <property type="match status" value="1"/>
</dbReference>
<evidence type="ECO:0000313" key="4">
    <source>
        <dbReference type="Proteomes" id="UP000076079"/>
    </source>
</evidence>
<organism evidence="3 4">
    <name type="scientific">Luteitalea pratensis</name>
    <dbReference type="NCBI Taxonomy" id="1855912"/>
    <lineage>
        <taxon>Bacteria</taxon>
        <taxon>Pseudomonadati</taxon>
        <taxon>Acidobacteriota</taxon>
        <taxon>Vicinamibacteria</taxon>
        <taxon>Vicinamibacterales</taxon>
        <taxon>Vicinamibacteraceae</taxon>
        <taxon>Luteitalea</taxon>
    </lineage>
</organism>
<reference evidence="4" key="2">
    <citation type="submission" date="2016-04" db="EMBL/GenBank/DDBJ databases">
        <title>First Complete Genome Sequence of a Subdivision 6 Acidobacterium.</title>
        <authorList>
            <person name="Huang S."/>
            <person name="Vieira S."/>
            <person name="Bunk B."/>
            <person name="Riedel T."/>
            <person name="Sproeer C."/>
            <person name="Overmann J."/>
        </authorList>
    </citation>
    <scope>NUCLEOTIDE SEQUENCE [LARGE SCALE GENOMIC DNA]</scope>
    <source>
        <strain evidence="4">DSM 100886 HEG_-6_39</strain>
    </source>
</reference>
<keyword evidence="4" id="KW-1185">Reference proteome</keyword>
<dbReference type="AlphaFoldDB" id="A0A143PUT0"/>
<dbReference type="Gene3D" id="2.40.40.10">
    <property type="entry name" value="RlpA-like domain"/>
    <property type="match status" value="1"/>
</dbReference>
<sequence length="131" mass="14478">MNRFFRGVLTATLLLGYAMVEATHAEVRRPQILQVEATAYCTEGETASGEQTRRGIVAADPRVIPLGSRIRVDGLGRRHSRTYDVEDTGRLVKGREIDIFMADCDAAKEFGRQTARVRVLRAGDGERKAGT</sequence>
<dbReference type="KEGG" id="abac:LuPra_05338"/>
<dbReference type="SUPFAM" id="SSF50685">
    <property type="entry name" value="Barwin-like endoglucanases"/>
    <property type="match status" value="1"/>
</dbReference>
<reference evidence="3 4" key="1">
    <citation type="journal article" date="2016" name="Genome Announc.">
        <title>First Complete Genome Sequence of a Subdivision 6 Acidobacterium Strain.</title>
        <authorList>
            <person name="Huang S."/>
            <person name="Vieira S."/>
            <person name="Bunk B."/>
            <person name="Riedel T."/>
            <person name="Sproer C."/>
            <person name="Overmann J."/>
        </authorList>
    </citation>
    <scope>NUCLEOTIDE SEQUENCE [LARGE SCALE GENOMIC DNA]</scope>
    <source>
        <strain evidence="4">DSM 100886 HEG_-6_39</strain>
    </source>
</reference>
<dbReference type="InterPro" id="IPR051933">
    <property type="entry name" value="Resuscitation_pf_RpfB"/>
</dbReference>
<feature type="domain" description="3D" evidence="2">
    <location>
        <begin position="57"/>
        <end position="120"/>
    </location>
</feature>
<dbReference type="OrthoDB" id="9798935at2"/>
<dbReference type="InterPro" id="IPR010611">
    <property type="entry name" value="3D_dom"/>
</dbReference>
<proteinExistence type="predicted"/>
<protein>
    <submittedName>
        <fullName evidence="3">Cell wall-binding protein YocH</fullName>
    </submittedName>
</protein>
<dbReference type="RefSeq" id="WP_110173553.1">
    <property type="nucleotide sequence ID" value="NZ_CP015136.1"/>
</dbReference>
<dbReference type="Proteomes" id="UP000076079">
    <property type="component" value="Chromosome"/>
</dbReference>
<accession>A0A143PUT0</accession>
<dbReference type="GO" id="GO:0019867">
    <property type="term" value="C:outer membrane"/>
    <property type="evidence" value="ECO:0007669"/>
    <property type="project" value="InterPro"/>
</dbReference>
<dbReference type="GO" id="GO:0009254">
    <property type="term" value="P:peptidoglycan turnover"/>
    <property type="evidence" value="ECO:0007669"/>
    <property type="project" value="InterPro"/>
</dbReference>
<dbReference type="PANTHER" id="PTHR39160">
    <property type="entry name" value="CELL WALL-BINDING PROTEIN YOCH"/>
    <property type="match status" value="1"/>
</dbReference>
<evidence type="ECO:0000313" key="3">
    <source>
        <dbReference type="EMBL" id="AMY12066.1"/>
    </source>
</evidence>
<dbReference type="InterPro" id="IPR059180">
    <property type="entry name" value="3D_YorM"/>
</dbReference>
<dbReference type="EMBL" id="CP015136">
    <property type="protein sequence ID" value="AMY12066.1"/>
    <property type="molecule type" value="Genomic_DNA"/>
</dbReference>
<dbReference type="CDD" id="cd14667">
    <property type="entry name" value="3D_containing_proteins"/>
    <property type="match status" value="1"/>
</dbReference>
<gene>
    <name evidence="3" type="primary">yocH</name>
    <name evidence="3" type="ORF">LuPra_05338</name>
</gene>
<evidence type="ECO:0000259" key="2">
    <source>
        <dbReference type="Pfam" id="PF06725"/>
    </source>
</evidence>